<feature type="signal peptide" evidence="10">
    <location>
        <begin position="1"/>
        <end position="18"/>
    </location>
</feature>
<dbReference type="InterPro" id="IPR006626">
    <property type="entry name" value="PbH1"/>
</dbReference>
<evidence type="ECO:0000256" key="3">
    <source>
        <dbReference type="ARBA" id="ARBA00022512"/>
    </source>
</evidence>
<evidence type="ECO:0000256" key="10">
    <source>
        <dbReference type="SAM" id="SignalP"/>
    </source>
</evidence>
<evidence type="ECO:0000256" key="9">
    <source>
        <dbReference type="RuleBase" id="RU361169"/>
    </source>
</evidence>
<dbReference type="GO" id="GO:0005975">
    <property type="term" value="P:carbohydrate metabolic process"/>
    <property type="evidence" value="ECO:0007669"/>
    <property type="project" value="InterPro"/>
</dbReference>
<gene>
    <name evidence="12" type="primary">LOC113851099</name>
</gene>
<dbReference type="InterPro" id="IPR012334">
    <property type="entry name" value="Pectin_lyas_fold"/>
</dbReference>
<dbReference type="FunFam" id="2.160.20.10:FF:000004">
    <property type="entry name" value="Pectin lyase-like superfamily protein"/>
    <property type="match status" value="1"/>
</dbReference>
<comment type="subcellular location">
    <subcellularLocation>
        <location evidence="1">Secreted</location>
        <location evidence="1">Cell wall</location>
    </subcellularLocation>
</comment>
<dbReference type="Proteomes" id="UP000694853">
    <property type="component" value="Unplaced"/>
</dbReference>
<evidence type="ECO:0000256" key="1">
    <source>
        <dbReference type="ARBA" id="ARBA00004191"/>
    </source>
</evidence>
<evidence type="ECO:0000313" key="12">
    <source>
        <dbReference type="RefSeq" id="XP_027337385.1"/>
    </source>
</evidence>
<dbReference type="RefSeq" id="XP_027337385.1">
    <property type="nucleotide sequence ID" value="XM_027481584.1"/>
</dbReference>
<keyword evidence="11" id="KW-1185">Reference proteome</keyword>
<comment type="similarity">
    <text evidence="2 9">Belongs to the glycosyl hydrolase 28 family.</text>
</comment>
<dbReference type="SUPFAM" id="SSF51126">
    <property type="entry name" value="Pectin lyase-like"/>
    <property type="match status" value="1"/>
</dbReference>
<name>A0A8B8K102_ABRPR</name>
<keyword evidence="6 9" id="KW-0326">Glycosidase</keyword>
<sequence>MCSKYLFLFCLLVCIAEALPEQKSFNVIDYGAIADGKTDNTEAFLKAWSDACNWDGNASTFFIPKGTFMLKSVVFKGPCKSWSVFRIEGVLRAPIDPSLFTDKKWLNFRYVDHLSVNGGGTLDGQGSATRQICKNNPKCQTLFTTMEFDFVTNGSVENVYSVDSKGGHFIMFACENMTFTNLTLSSPVTSRNTDGIKIGHSKEINIKSVNIGTGDDCIAMISGTRNVQISDVYCGPGHGISVGSMGKNDGEENIQDIVIKNCTFNGTSNGLRIKTWASPLKETLYASNFSYEDITMNNVQQPIVIDQHYCPLRNCDPKEDSYVQISNVTYKNIQGIGSTDIAANFNCSKIKPCENIIVENINFWRYGVKGKEQTNFCSHVHGSSYGTQIPPSCI</sequence>
<accession>A0A8B8K102</accession>
<keyword evidence="4" id="KW-0964">Secreted</keyword>
<dbReference type="GO" id="GO:0071555">
    <property type="term" value="P:cell wall organization"/>
    <property type="evidence" value="ECO:0007669"/>
    <property type="project" value="UniProtKB-KW"/>
</dbReference>
<evidence type="ECO:0000256" key="8">
    <source>
        <dbReference type="PROSITE-ProRule" id="PRU10052"/>
    </source>
</evidence>
<evidence type="ECO:0000313" key="11">
    <source>
        <dbReference type="Proteomes" id="UP000694853"/>
    </source>
</evidence>
<proteinExistence type="inferred from homology"/>
<dbReference type="InterPro" id="IPR000743">
    <property type="entry name" value="Glyco_hydro_28"/>
</dbReference>
<evidence type="ECO:0000256" key="5">
    <source>
        <dbReference type="ARBA" id="ARBA00022801"/>
    </source>
</evidence>
<evidence type="ECO:0000256" key="6">
    <source>
        <dbReference type="ARBA" id="ARBA00023295"/>
    </source>
</evidence>
<dbReference type="Pfam" id="PF00295">
    <property type="entry name" value="Glyco_hydro_28"/>
    <property type="match status" value="1"/>
</dbReference>
<evidence type="ECO:0000256" key="2">
    <source>
        <dbReference type="ARBA" id="ARBA00008834"/>
    </source>
</evidence>
<dbReference type="OrthoDB" id="187139at2759"/>
<reference evidence="12" key="2">
    <citation type="submission" date="2025-08" db="UniProtKB">
        <authorList>
            <consortium name="RefSeq"/>
        </authorList>
    </citation>
    <scope>IDENTIFICATION</scope>
    <source>
        <tissue evidence="12">Young leaves</tissue>
    </source>
</reference>
<dbReference type="PANTHER" id="PTHR31375">
    <property type="match status" value="1"/>
</dbReference>
<organism evidence="11 12">
    <name type="scientific">Abrus precatorius</name>
    <name type="common">Indian licorice</name>
    <name type="synonym">Glycine abrus</name>
    <dbReference type="NCBI Taxonomy" id="3816"/>
    <lineage>
        <taxon>Eukaryota</taxon>
        <taxon>Viridiplantae</taxon>
        <taxon>Streptophyta</taxon>
        <taxon>Embryophyta</taxon>
        <taxon>Tracheophyta</taxon>
        <taxon>Spermatophyta</taxon>
        <taxon>Magnoliopsida</taxon>
        <taxon>eudicotyledons</taxon>
        <taxon>Gunneridae</taxon>
        <taxon>Pentapetalae</taxon>
        <taxon>rosids</taxon>
        <taxon>fabids</taxon>
        <taxon>Fabales</taxon>
        <taxon>Fabaceae</taxon>
        <taxon>Papilionoideae</taxon>
        <taxon>50 kb inversion clade</taxon>
        <taxon>NPAAA clade</taxon>
        <taxon>indigoferoid/millettioid clade</taxon>
        <taxon>Abreae</taxon>
        <taxon>Abrus</taxon>
    </lineage>
</organism>
<dbReference type="InterPro" id="IPR011050">
    <property type="entry name" value="Pectin_lyase_fold/virulence"/>
</dbReference>
<dbReference type="SMART" id="SM00710">
    <property type="entry name" value="PbH1"/>
    <property type="match status" value="4"/>
</dbReference>
<dbReference type="PROSITE" id="PS00502">
    <property type="entry name" value="POLYGALACTURONASE"/>
    <property type="match status" value="1"/>
</dbReference>
<dbReference type="GO" id="GO:0004650">
    <property type="term" value="F:polygalacturonase activity"/>
    <property type="evidence" value="ECO:0007669"/>
    <property type="project" value="InterPro"/>
</dbReference>
<dbReference type="Gene3D" id="2.160.20.10">
    <property type="entry name" value="Single-stranded right-handed beta-helix, Pectin lyase-like"/>
    <property type="match status" value="1"/>
</dbReference>
<dbReference type="KEGG" id="aprc:113851099"/>
<dbReference type="AlphaFoldDB" id="A0A8B8K102"/>
<keyword evidence="3" id="KW-0134">Cell wall</keyword>
<dbReference type="GeneID" id="113851099"/>
<protein>
    <submittedName>
        <fullName evidence="12">Exopolygalacturonase-like</fullName>
    </submittedName>
</protein>
<evidence type="ECO:0000256" key="7">
    <source>
        <dbReference type="ARBA" id="ARBA00023316"/>
    </source>
</evidence>
<keyword evidence="7" id="KW-0961">Cell wall biogenesis/degradation</keyword>
<reference evidence="11" key="1">
    <citation type="journal article" date="2019" name="Toxins">
        <title>Detection of Abrin-Like and Prepropulchellin-Like Toxin Genes and Transcripts Using Whole Genome Sequencing and Full-Length Transcript Sequencing of Abrus precatorius.</title>
        <authorList>
            <person name="Hovde B.T."/>
            <person name="Daligault H.E."/>
            <person name="Hanschen E.R."/>
            <person name="Kunde Y.A."/>
            <person name="Johnson M.B."/>
            <person name="Starkenburg S.R."/>
            <person name="Johnson S.L."/>
        </authorList>
    </citation>
    <scope>NUCLEOTIDE SEQUENCE [LARGE SCALE GENOMIC DNA]</scope>
</reference>
<keyword evidence="5 9" id="KW-0378">Hydrolase</keyword>
<feature type="chain" id="PRO_5034320330" evidence="10">
    <location>
        <begin position="19"/>
        <end position="394"/>
    </location>
</feature>
<feature type="active site" evidence="8">
    <location>
        <position position="238"/>
    </location>
</feature>
<keyword evidence="10" id="KW-0732">Signal</keyword>
<evidence type="ECO:0000256" key="4">
    <source>
        <dbReference type="ARBA" id="ARBA00022525"/>
    </source>
</evidence>